<evidence type="ECO:0000256" key="6">
    <source>
        <dbReference type="ARBA" id="ARBA00022989"/>
    </source>
</evidence>
<name>A0A844ZIS7_9SPHN</name>
<dbReference type="AlphaFoldDB" id="A0A844ZIS7"/>
<keyword evidence="10" id="KW-1185">Reference proteome</keyword>
<dbReference type="GO" id="GO:0006508">
    <property type="term" value="P:proteolysis"/>
    <property type="evidence" value="ECO:0007669"/>
    <property type="project" value="UniProtKB-KW"/>
</dbReference>
<keyword evidence="2" id="KW-1003">Cell membrane</keyword>
<evidence type="ECO:0000313" key="9">
    <source>
        <dbReference type="EMBL" id="MXO87046.1"/>
    </source>
</evidence>
<feature type="transmembrane region" description="Helical" evidence="8">
    <location>
        <begin position="196"/>
        <end position="218"/>
    </location>
</feature>
<evidence type="ECO:0000256" key="2">
    <source>
        <dbReference type="ARBA" id="ARBA00022475"/>
    </source>
</evidence>
<keyword evidence="5" id="KW-0378">Hydrolase</keyword>
<evidence type="ECO:0000256" key="8">
    <source>
        <dbReference type="SAM" id="Phobius"/>
    </source>
</evidence>
<dbReference type="InterPro" id="IPR019127">
    <property type="entry name" value="Exosortase"/>
</dbReference>
<evidence type="ECO:0000256" key="7">
    <source>
        <dbReference type="ARBA" id="ARBA00023136"/>
    </source>
</evidence>
<dbReference type="Proteomes" id="UP000433104">
    <property type="component" value="Unassembled WGS sequence"/>
</dbReference>
<feature type="transmembrane region" description="Helical" evidence="8">
    <location>
        <begin position="115"/>
        <end position="134"/>
    </location>
</feature>
<dbReference type="GO" id="GO:0005886">
    <property type="term" value="C:plasma membrane"/>
    <property type="evidence" value="ECO:0007669"/>
    <property type="project" value="UniProtKB-SubCell"/>
</dbReference>
<evidence type="ECO:0000256" key="5">
    <source>
        <dbReference type="ARBA" id="ARBA00022801"/>
    </source>
</evidence>
<feature type="transmembrane region" description="Helical" evidence="8">
    <location>
        <begin position="169"/>
        <end position="190"/>
    </location>
</feature>
<keyword evidence="6 8" id="KW-1133">Transmembrane helix</keyword>
<comment type="caution">
    <text evidence="9">The sequence shown here is derived from an EMBL/GenBank/DDBJ whole genome shotgun (WGS) entry which is preliminary data.</text>
</comment>
<keyword evidence="7 8" id="KW-0472">Membrane</keyword>
<dbReference type="RefSeq" id="WP_160685257.1">
    <property type="nucleotide sequence ID" value="NZ_WTYW01000006.1"/>
</dbReference>
<feature type="transmembrane region" description="Helical" evidence="8">
    <location>
        <begin position="140"/>
        <end position="162"/>
    </location>
</feature>
<proteinExistence type="predicted"/>
<evidence type="ECO:0000313" key="10">
    <source>
        <dbReference type="Proteomes" id="UP000433104"/>
    </source>
</evidence>
<protein>
    <submittedName>
        <fullName evidence="9">Exosortase V</fullName>
    </submittedName>
</protein>
<comment type="subcellular location">
    <subcellularLocation>
        <location evidence="1">Cell membrane</location>
        <topology evidence="1">Multi-pass membrane protein</topology>
    </subcellularLocation>
</comment>
<dbReference type="InterPro" id="IPR026392">
    <property type="entry name" value="Exo/Archaeosortase_dom"/>
</dbReference>
<keyword evidence="4 8" id="KW-0812">Transmembrane</keyword>
<accession>A0A844ZIS7</accession>
<keyword evidence="3" id="KW-0645">Protease</keyword>
<feature type="transmembrane region" description="Helical" evidence="8">
    <location>
        <begin position="87"/>
        <end position="103"/>
    </location>
</feature>
<dbReference type="Pfam" id="PF09721">
    <property type="entry name" value="Exosortase_EpsH"/>
    <property type="match status" value="1"/>
</dbReference>
<dbReference type="EMBL" id="WTYW01000006">
    <property type="protein sequence ID" value="MXO87046.1"/>
    <property type="molecule type" value="Genomic_DNA"/>
</dbReference>
<dbReference type="GO" id="GO:0008233">
    <property type="term" value="F:peptidase activity"/>
    <property type="evidence" value="ECO:0007669"/>
    <property type="project" value="UniProtKB-KW"/>
</dbReference>
<feature type="transmembrane region" description="Helical" evidence="8">
    <location>
        <begin position="230"/>
        <end position="254"/>
    </location>
</feature>
<evidence type="ECO:0000256" key="4">
    <source>
        <dbReference type="ARBA" id="ARBA00022692"/>
    </source>
</evidence>
<dbReference type="NCBIfam" id="NF035943">
    <property type="entry name" value="exosort_XrtV"/>
    <property type="match status" value="1"/>
</dbReference>
<feature type="transmembrane region" description="Helical" evidence="8">
    <location>
        <begin position="24"/>
        <end position="46"/>
    </location>
</feature>
<dbReference type="NCBIfam" id="TIGR02602">
    <property type="entry name" value="8TM_EpsH"/>
    <property type="match status" value="1"/>
</dbReference>
<evidence type="ECO:0000256" key="3">
    <source>
        <dbReference type="ARBA" id="ARBA00022670"/>
    </source>
</evidence>
<dbReference type="InterPro" id="IPR013426">
    <property type="entry name" value="EpsH-like"/>
</dbReference>
<dbReference type="NCBIfam" id="TIGR04178">
    <property type="entry name" value="exo_archaeo"/>
    <property type="match status" value="1"/>
</dbReference>
<sequence>MMNMASVVEADKQSGQRPLDPASLFSPALLILLAGLVVFILPTMLFVAREGWSGEEGAHGPIILFTGLWLLWREWAPIRHLASQPPIGRVVALLAVLVPLYVFARVTEIVEIEAYLMYAVLLVVLYSMIGGTAMKKLWFPLLYLGFAFPPPDTLVAAITVPLKIELSRISIAFLNLLGYPIGGEGVRIYIGQYELLVAAACSGLNSIISLTAISLFYVYLRHQAEWRYALLLVVLVIPIAMIANFARVLILILLTYHAGEATAQGFLHNFAGIFMFAIALGLTFALDELIRPIWNRKMRKHG</sequence>
<feature type="transmembrane region" description="Helical" evidence="8">
    <location>
        <begin position="266"/>
        <end position="290"/>
    </location>
</feature>
<gene>
    <name evidence="9" type="primary">xrtV</name>
    <name evidence="9" type="ORF">GRI38_13510</name>
</gene>
<dbReference type="OrthoDB" id="9797363at2"/>
<organism evidence="9 10">
    <name type="scientific">Parapontixanthobacter aurantiacus</name>
    <dbReference type="NCBI Taxonomy" id="1463599"/>
    <lineage>
        <taxon>Bacteria</taxon>
        <taxon>Pseudomonadati</taxon>
        <taxon>Pseudomonadota</taxon>
        <taxon>Alphaproteobacteria</taxon>
        <taxon>Sphingomonadales</taxon>
        <taxon>Erythrobacteraceae</taxon>
        <taxon>Parapontixanthobacter</taxon>
    </lineage>
</organism>
<reference evidence="9 10" key="1">
    <citation type="submission" date="2019-12" db="EMBL/GenBank/DDBJ databases">
        <title>Genomic-based taxomic classification of the family Erythrobacteraceae.</title>
        <authorList>
            <person name="Xu L."/>
        </authorList>
    </citation>
    <scope>NUCLEOTIDE SEQUENCE [LARGE SCALE GENOMIC DNA]</scope>
    <source>
        <strain evidence="9 10">MCCC 1A09962</strain>
    </source>
</reference>
<evidence type="ECO:0000256" key="1">
    <source>
        <dbReference type="ARBA" id="ARBA00004651"/>
    </source>
</evidence>